<evidence type="ECO:0000256" key="1">
    <source>
        <dbReference type="SAM" id="MobiDB-lite"/>
    </source>
</evidence>
<accession>A0A399M489</accession>
<proteinExistence type="predicted"/>
<evidence type="ECO:0000313" key="2">
    <source>
        <dbReference type="EMBL" id="RII76603.1"/>
    </source>
</evidence>
<organism evidence="2 3">
    <name type="scientific">Pseudomonas monteilii</name>
    <dbReference type="NCBI Taxonomy" id="76759"/>
    <lineage>
        <taxon>Bacteria</taxon>
        <taxon>Pseudomonadati</taxon>
        <taxon>Pseudomonadota</taxon>
        <taxon>Gammaproteobacteria</taxon>
        <taxon>Pseudomonadales</taxon>
        <taxon>Pseudomonadaceae</taxon>
        <taxon>Pseudomonas</taxon>
    </lineage>
</organism>
<dbReference type="Proteomes" id="UP000265875">
    <property type="component" value="Unassembled WGS sequence"/>
</dbReference>
<name>A0A399M489_9PSED</name>
<protein>
    <submittedName>
        <fullName evidence="2">Uncharacterized protein</fullName>
    </submittedName>
</protein>
<feature type="region of interest" description="Disordered" evidence="1">
    <location>
        <begin position="1"/>
        <end position="25"/>
    </location>
</feature>
<dbReference type="EMBL" id="QWLL01000035">
    <property type="protein sequence ID" value="RII76603.1"/>
    <property type="molecule type" value="Genomic_DNA"/>
</dbReference>
<gene>
    <name evidence="2" type="ORF">D0894_15685</name>
</gene>
<evidence type="ECO:0000313" key="3">
    <source>
        <dbReference type="Proteomes" id="UP000265875"/>
    </source>
</evidence>
<reference evidence="2 3" key="1">
    <citation type="submission" date="2018-08" db="EMBL/GenBank/DDBJ databases">
        <title>Draft genome sequence of the cyanotroph, Pseudomonas monteilii BCN3.</title>
        <authorList>
            <person name="Jones L.B."/>
            <person name="Kunz D.A."/>
        </authorList>
    </citation>
    <scope>NUCLEOTIDE SEQUENCE [LARGE SCALE GENOMIC DNA]</scope>
    <source>
        <strain evidence="2 3">BCN3</strain>
    </source>
</reference>
<sequence>MPDGRVITSNSENKPASKKSDSRNIEQIKEAASEVRELIRQSKELDELEKTLERIGYSEWVNNGDRDRFYLILKNLNSGAENARVYWEERNLSVHNARKMRRRDDDGFTP</sequence>
<dbReference type="AlphaFoldDB" id="A0A399M489"/>
<comment type="caution">
    <text evidence="2">The sequence shown here is derived from an EMBL/GenBank/DDBJ whole genome shotgun (WGS) entry which is preliminary data.</text>
</comment>